<name>A0A1I6ICB3_9GAMM</name>
<sequence>MPAFTPMPPEASLMKLAVFCGSSSGNDERYQKCATEFGTFLANEGIDLVFGGGKVGLMGAVADAVLTGGGQVFGVIPASLQERELAHHGLTELEVVSGMHERKARMAELADGFVALPGGPGTMDELFEAWTWGQLGYHNKPCALYNAFGYYDHLLALVNHMAESGFLKTHHHRMLIVEDRAEALVEAIRAYEPPARKWS</sequence>
<dbReference type="InterPro" id="IPR031100">
    <property type="entry name" value="LOG_fam"/>
</dbReference>
<protein>
    <recommendedName>
        <fullName evidence="3">Cytokinin riboside 5'-monophosphate phosphoribohydrolase</fullName>
        <ecNumber evidence="3">3.2.2.n1</ecNumber>
    </recommendedName>
</protein>
<dbReference type="Gene3D" id="3.40.50.450">
    <property type="match status" value="1"/>
</dbReference>
<dbReference type="InterPro" id="IPR005269">
    <property type="entry name" value="LOG"/>
</dbReference>
<evidence type="ECO:0000256" key="3">
    <source>
        <dbReference type="RuleBase" id="RU363015"/>
    </source>
</evidence>
<dbReference type="EMBL" id="FOYW01000001">
    <property type="protein sequence ID" value="SFR64348.1"/>
    <property type="molecule type" value="Genomic_DNA"/>
</dbReference>
<reference evidence="4 5" key="1">
    <citation type="submission" date="2016-10" db="EMBL/GenBank/DDBJ databases">
        <authorList>
            <person name="de Groot N.N."/>
        </authorList>
    </citation>
    <scope>NUCLEOTIDE SEQUENCE [LARGE SCALE GENOMIC DNA]</scope>
    <source>
        <strain evidence="4 5">CGMCC 1.9167</strain>
    </source>
</reference>
<comment type="catalytic activity">
    <reaction evidence="1">
        <text>AMP + H2O = D-ribose 5-phosphate + adenine</text>
        <dbReference type="Rhea" id="RHEA:20129"/>
        <dbReference type="ChEBI" id="CHEBI:15377"/>
        <dbReference type="ChEBI" id="CHEBI:16708"/>
        <dbReference type="ChEBI" id="CHEBI:78346"/>
        <dbReference type="ChEBI" id="CHEBI:456215"/>
        <dbReference type="EC" id="3.2.2.4"/>
    </reaction>
</comment>
<dbReference type="GO" id="GO:0005829">
    <property type="term" value="C:cytosol"/>
    <property type="evidence" value="ECO:0007669"/>
    <property type="project" value="TreeGrafter"/>
</dbReference>
<evidence type="ECO:0000313" key="5">
    <source>
        <dbReference type="Proteomes" id="UP000198644"/>
    </source>
</evidence>
<keyword evidence="3" id="KW-0203">Cytokinin biosynthesis</keyword>
<keyword evidence="5" id="KW-1185">Reference proteome</keyword>
<comment type="similarity">
    <text evidence="2 3">Belongs to the LOG family.</text>
</comment>
<accession>A0A1I6ICB3</accession>
<dbReference type="SUPFAM" id="SSF102405">
    <property type="entry name" value="MCP/YpsA-like"/>
    <property type="match status" value="1"/>
</dbReference>
<dbReference type="AlphaFoldDB" id="A0A1I6ICB3"/>
<evidence type="ECO:0000313" key="4">
    <source>
        <dbReference type="EMBL" id="SFR64348.1"/>
    </source>
</evidence>
<dbReference type="STRING" id="650891.SAMN05216203_2098"/>
<dbReference type="PANTHER" id="PTHR31223">
    <property type="entry name" value="LOG FAMILY PROTEIN YJL055W"/>
    <property type="match status" value="1"/>
</dbReference>
<dbReference type="PANTHER" id="PTHR31223:SF70">
    <property type="entry name" value="LOG FAMILY PROTEIN YJL055W"/>
    <property type="match status" value="1"/>
</dbReference>
<dbReference type="Proteomes" id="UP000198644">
    <property type="component" value="Unassembled WGS sequence"/>
</dbReference>
<organism evidence="4 5">
    <name type="scientific">Marinobacter daqiaonensis</name>
    <dbReference type="NCBI Taxonomy" id="650891"/>
    <lineage>
        <taxon>Bacteria</taxon>
        <taxon>Pseudomonadati</taxon>
        <taxon>Pseudomonadota</taxon>
        <taxon>Gammaproteobacteria</taxon>
        <taxon>Pseudomonadales</taxon>
        <taxon>Marinobacteraceae</taxon>
        <taxon>Marinobacter</taxon>
    </lineage>
</organism>
<keyword evidence="3" id="KW-0378">Hydrolase</keyword>
<dbReference type="NCBIfam" id="TIGR00730">
    <property type="entry name" value="Rossman fold protein, TIGR00730 family"/>
    <property type="match status" value="1"/>
</dbReference>
<dbReference type="GO" id="GO:0008714">
    <property type="term" value="F:AMP nucleosidase activity"/>
    <property type="evidence" value="ECO:0007669"/>
    <property type="project" value="UniProtKB-EC"/>
</dbReference>
<dbReference type="EC" id="3.2.2.n1" evidence="3"/>
<gene>
    <name evidence="4" type="ORF">SAMN05216203_2098</name>
</gene>
<proteinExistence type="inferred from homology"/>
<evidence type="ECO:0000256" key="1">
    <source>
        <dbReference type="ARBA" id="ARBA00000274"/>
    </source>
</evidence>
<dbReference type="Pfam" id="PF03641">
    <property type="entry name" value="Lysine_decarbox"/>
    <property type="match status" value="1"/>
</dbReference>
<evidence type="ECO:0000256" key="2">
    <source>
        <dbReference type="ARBA" id="ARBA00006763"/>
    </source>
</evidence>
<dbReference type="GO" id="GO:0009691">
    <property type="term" value="P:cytokinin biosynthetic process"/>
    <property type="evidence" value="ECO:0007669"/>
    <property type="project" value="UniProtKB-UniRule"/>
</dbReference>